<gene>
    <name evidence="2" type="ordered locus">MULP_02860</name>
</gene>
<dbReference type="Proteomes" id="UP000011157">
    <property type="component" value="Chromosome"/>
</dbReference>
<protein>
    <submittedName>
        <fullName evidence="2">Uncharacterized protein</fullName>
    </submittedName>
</protein>
<evidence type="ECO:0000313" key="3">
    <source>
        <dbReference type="Proteomes" id="UP000011157"/>
    </source>
</evidence>
<sequence length="111" mass="11910">MLWVFHGNGNHVVEGKQLTHPGKSLGTRNRVFVLYRDHDGQIIHPSACELAEIDVSGMGWQEPPEHHAVSHEGAPAVTGLPGLPLGRSDPTVGASPTVRPSNCRVTPLIRG</sequence>
<proteinExistence type="predicted"/>
<dbReference type="PATRIC" id="fig|459424.11.peg.2947"/>
<accession>L7V7S0</accession>
<feature type="region of interest" description="Disordered" evidence="1">
    <location>
        <begin position="63"/>
        <end position="111"/>
    </location>
</feature>
<dbReference type="EMBL" id="CP003899">
    <property type="protein sequence ID" value="AGC62620.1"/>
    <property type="molecule type" value="Genomic_DNA"/>
</dbReference>
<reference evidence="2 3" key="1">
    <citation type="journal article" date="2013" name="J. Bacteriol.">
        <title>Complete Genome Sequence of the Frog Pathogen Mycobacterium ulcerans Ecovar Liflandii.</title>
        <authorList>
            <person name="Tobias N.J."/>
            <person name="Doig K.D."/>
            <person name="Medema M.H."/>
            <person name="Chen H."/>
            <person name="Haring V."/>
            <person name="Moore R."/>
            <person name="Seemann T."/>
            <person name="Stinear T.P."/>
        </authorList>
    </citation>
    <scope>NUCLEOTIDE SEQUENCE [LARGE SCALE GENOMIC DNA]</scope>
    <source>
        <strain evidence="2 3">128FXT</strain>
    </source>
</reference>
<dbReference type="HOGENOM" id="CLU_2155558_0_0_11"/>
<name>L7V7S0_MYCL1</name>
<dbReference type="KEGG" id="mli:MULP_02860"/>
<evidence type="ECO:0000256" key="1">
    <source>
        <dbReference type="SAM" id="MobiDB-lite"/>
    </source>
</evidence>
<organism evidence="2 3">
    <name type="scientific">Mycobacterium liflandii (strain 128FXT)</name>
    <dbReference type="NCBI Taxonomy" id="459424"/>
    <lineage>
        <taxon>Bacteria</taxon>
        <taxon>Bacillati</taxon>
        <taxon>Actinomycetota</taxon>
        <taxon>Actinomycetes</taxon>
        <taxon>Mycobacteriales</taxon>
        <taxon>Mycobacteriaceae</taxon>
        <taxon>Mycobacterium</taxon>
        <taxon>Mycobacterium ulcerans group</taxon>
    </lineage>
</organism>
<evidence type="ECO:0000313" key="2">
    <source>
        <dbReference type="EMBL" id="AGC62620.1"/>
    </source>
</evidence>
<dbReference type="AlphaFoldDB" id="L7V7S0"/>
<keyword evidence="3" id="KW-1185">Reference proteome</keyword>